<dbReference type="AlphaFoldDB" id="A0AAD6Z807"/>
<evidence type="ECO:0000256" key="2">
    <source>
        <dbReference type="ARBA" id="ARBA00012023"/>
    </source>
</evidence>
<dbReference type="GO" id="GO:0005524">
    <property type="term" value="F:ATP binding"/>
    <property type="evidence" value="ECO:0007669"/>
    <property type="project" value="UniProtKB-KW"/>
</dbReference>
<dbReference type="Gene3D" id="3.30.200.110">
    <property type="entry name" value="Inositol-pentakisphosphate 2-kinase, N-lobe"/>
    <property type="match status" value="1"/>
</dbReference>
<dbReference type="GO" id="GO:0032958">
    <property type="term" value="P:inositol phosphate biosynthetic process"/>
    <property type="evidence" value="ECO:0007669"/>
    <property type="project" value="TreeGrafter"/>
</dbReference>
<keyword evidence="5 8" id="KW-0547">Nucleotide-binding</keyword>
<dbReference type="Proteomes" id="UP001218218">
    <property type="component" value="Unassembled WGS sequence"/>
</dbReference>
<proteinExistence type="predicted"/>
<evidence type="ECO:0000256" key="8">
    <source>
        <dbReference type="RuleBase" id="RU364126"/>
    </source>
</evidence>
<evidence type="ECO:0000256" key="4">
    <source>
        <dbReference type="ARBA" id="ARBA00022679"/>
    </source>
</evidence>
<accession>A0AAD6Z807</accession>
<dbReference type="PANTHER" id="PTHR14456">
    <property type="entry name" value="INOSITOL POLYPHOSPHATE KINASE 1"/>
    <property type="match status" value="1"/>
</dbReference>
<dbReference type="InterPro" id="IPR009286">
    <property type="entry name" value="Ins_P5_2-kin"/>
</dbReference>
<dbReference type="Pfam" id="PF06090">
    <property type="entry name" value="Ins_P5_2-kin"/>
    <property type="match status" value="1"/>
</dbReference>
<sequence length="403" mass="44089">MSPSLSDTLATDWAYISEGGANVVFVYQGPPSPFFDGTALRLRKRALIDRDQDKDQEEAEEAQDSVKEIQSIEYQKQCLERLIPPVHLPRLELVVVGNDADAEAWLGTLAAECEPHRARERRAKDCIDVTQPKALLATNLVGGQGIAVEIKPKWGFLPSPTYLSDATRGIKTQTCRFCMHTHLKAQQGEKVSAGYCPLDLFSGDESRMKAALNSLWDAWVDSDGTINNFKVFVCGKKILPDERSSTVGLVNDIADPKEAVTAALLPVLLKTPVLRTLARLQRTLDPLDIEGLAPLCALASVGDDPTIPEWAAFVSAYLTTPAPPPADPAHLRYHALAHLLAATFKDCSLIVRVPDGSVTLIDLDPKSVDRLGKWERMDKEIVEAYAAVAERERRVCVDAGSGL</sequence>
<evidence type="ECO:0000256" key="1">
    <source>
        <dbReference type="ARBA" id="ARBA00001774"/>
    </source>
</evidence>
<evidence type="ECO:0000256" key="7">
    <source>
        <dbReference type="ARBA" id="ARBA00022840"/>
    </source>
</evidence>
<evidence type="ECO:0000313" key="9">
    <source>
        <dbReference type="EMBL" id="KAJ7311569.1"/>
    </source>
</evidence>
<evidence type="ECO:0000313" key="10">
    <source>
        <dbReference type="Proteomes" id="UP001218218"/>
    </source>
</evidence>
<protein>
    <recommendedName>
        <fullName evidence="3 8">Inositol-pentakisphosphate 2-kinase</fullName>
        <ecNumber evidence="2 8">2.7.1.158</ecNumber>
    </recommendedName>
</protein>
<comment type="catalytic activity">
    <reaction evidence="1 8">
        <text>1D-myo-inositol 1,3,4,5,6-pentakisphosphate + ATP = 1D-myo-inositol hexakisphosphate + ADP + H(+)</text>
        <dbReference type="Rhea" id="RHEA:20313"/>
        <dbReference type="ChEBI" id="CHEBI:15378"/>
        <dbReference type="ChEBI" id="CHEBI:30616"/>
        <dbReference type="ChEBI" id="CHEBI:57733"/>
        <dbReference type="ChEBI" id="CHEBI:58130"/>
        <dbReference type="ChEBI" id="CHEBI:456216"/>
        <dbReference type="EC" id="2.7.1.158"/>
    </reaction>
</comment>
<dbReference type="InterPro" id="IPR043001">
    <property type="entry name" value="IP5_2-K_N_lobe"/>
</dbReference>
<dbReference type="GO" id="GO:0035299">
    <property type="term" value="F:inositol-1,3,4,5,6-pentakisphosphate 2-kinase activity"/>
    <property type="evidence" value="ECO:0007669"/>
    <property type="project" value="UniProtKB-EC"/>
</dbReference>
<comment type="caution">
    <text evidence="9">The sequence shown here is derived from an EMBL/GenBank/DDBJ whole genome shotgun (WGS) entry which is preliminary data.</text>
</comment>
<gene>
    <name evidence="9" type="ORF">DFH08DRAFT_718147</name>
</gene>
<reference evidence="9" key="1">
    <citation type="submission" date="2023-03" db="EMBL/GenBank/DDBJ databases">
        <title>Massive genome expansion in bonnet fungi (Mycena s.s.) driven by repeated elements and novel gene families across ecological guilds.</title>
        <authorList>
            <consortium name="Lawrence Berkeley National Laboratory"/>
            <person name="Harder C.B."/>
            <person name="Miyauchi S."/>
            <person name="Viragh M."/>
            <person name="Kuo A."/>
            <person name="Thoen E."/>
            <person name="Andreopoulos B."/>
            <person name="Lu D."/>
            <person name="Skrede I."/>
            <person name="Drula E."/>
            <person name="Henrissat B."/>
            <person name="Morin E."/>
            <person name="Kohler A."/>
            <person name="Barry K."/>
            <person name="LaButti K."/>
            <person name="Morin E."/>
            <person name="Salamov A."/>
            <person name="Lipzen A."/>
            <person name="Mereny Z."/>
            <person name="Hegedus B."/>
            <person name="Baldrian P."/>
            <person name="Stursova M."/>
            <person name="Weitz H."/>
            <person name="Taylor A."/>
            <person name="Grigoriev I.V."/>
            <person name="Nagy L.G."/>
            <person name="Martin F."/>
            <person name="Kauserud H."/>
        </authorList>
    </citation>
    <scope>NUCLEOTIDE SEQUENCE</scope>
    <source>
        <strain evidence="9">CBHHK002</strain>
    </source>
</reference>
<evidence type="ECO:0000256" key="5">
    <source>
        <dbReference type="ARBA" id="ARBA00022741"/>
    </source>
</evidence>
<comment type="domain">
    <text evidence="8">The EXKPK motif is conserved in inositol-pentakisphosphate 2-kinases of both family 1 and 2.</text>
</comment>
<keyword evidence="4 8" id="KW-0808">Transferase</keyword>
<organism evidence="9 10">
    <name type="scientific">Mycena albidolilacea</name>
    <dbReference type="NCBI Taxonomy" id="1033008"/>
    <lineage>
        <taxon>Eukaryota</taxon>
        <taxon>Fungi</taxon>
        <taxon>Dikarya</taxon>
        <taxon>Basidiomycota</taxon>
        <taxon>Agaricomycotina</taxon>
        <taxon>Agaricomycetes</taxon>
        <taxon>Agaricomycetidae</taxon>
        <taxon>Agaricales</taxon>
        <taxon>Marasmiineae</taxon>
        <taxon>Mycenaceae</taxon>
        <taxon>Mycena</taxon>
    </lineage>
</organism>
<keyword evidence="6 8" id="KW-0418">Kinase</keyword>
<keyword evidence="7 8" id="KW-0067">ATP-binding</keyword>
<dbReference type="PANTHER" id="PTHR14456:SF2">
    <property type="entry name" value="INOSITOL-PENTAKISPHOSPHATE 2-KINASE"/>
    <property type="match status" value="1"/>
</dbReference>
<dbReference type="GO" id="GO:0005634">
    <property type="term" value="C:nucleus"/>
    <property type="evidence" value="ECO:0007669"/>
    <property type="project" value="TreeGrafter"/>
</dbReference>
<name>A0AAD6Z807_9AGAR</name>
<evidence type="ECO:0000256" key="6">
    <source>
        <dbReference type="ARBA" id="ARBA00022777"/>
    </source>
</evidence>
<dbReference type="EC" id="2.7.1.158" evidence="2 8"/>
<keyword evidence="10" id="KW-1185">Reference proteome</keyword>
<dbReference type="EMBL" id="JARIHO010000075">
    <property type="protein sequence ID" value="KAJ7311569.1"/>
    <property type="molecule type" value="Genomic_DNA"/>
</dbReference>
<comment type="function">
    <text evidence="8">Phosphorylates Ins(1,3,4,5,6)P5 at position 2 to form Ins(1,2,3,4,5,6)P6 (InsP6 or phytate).</text>
</comment>
<evidence type="ECO:0000256" key="3">
    <source>
        <dbReference type="ARBA" id="ARBA00014846"/>
    </source>
</evidence>